<reference evidence="3" key="1">
    <citation type="submission" date="2016-10" db="EMBL/GenBank/DDBJ databases">
        <authorList>
            <person name="Varghese N."/>
            <person name="Submissions S."/>
        </authorList>
    </citation>
    <scope>NUCLEOTIDE SEQUENCE [LARGE SCALE GENOMIC DNA]</scope>
    <source>
        <strain evidence="3">DSM 8415</strain>
    </source>
</reference>
<dbReference type="Gene3D" id="3.40.50.850">
    <property type="entry name" value="Isochorismatase-like"/>
    <property type="match status" value="1"/>
</dbReference>
<dbReference type="InterPro" id="IPR050993">
    <property type="entry name" value="Isochorismatase_domain"/>
</dbReference>
<dbReference type="PANTHER" id="PTHR14119">
    <property type="entry name" value="HYDROLASE"/>
    <property type="match status" value="1"/>
</dbReference>
<dbReference type="OrthoDB" id="9796958at2"/>
<dbReference type="InterPro" id="IPR036380">
    <property type="entry name" value="Isochorismatase-like_sf"/>
</dbReference>
<protein>
    <submittedName>
        <fullName evidence="2">Nicotinamidase-related amidase</fullName>
    </submittedName>
</protein>
<keyword evidence="3" id="KW-1185">Reference proteome</keyword>
<evidence type="ECO:0000313" key="3">
    <source>
        <dbReference type="Proteomes" id="UP000199411"/>
    </source>
</evidence>
<accession>A0A1G6LHG2</accession>
<dbReference type="EMBL" id="FMYU01000005">
    <property type="protein sequence ID" value="SDC42690.1"/>
    <property type="molecule type" value="Genomic_DNA"/>
</dbReference>
<name>A0A1G6LHG2_9BACT</name>
<dbReference type="InterPro" id="IPR000868">
    <property type="entry name" value="Isochorismatase-like_dom"/>
</dbReference>
<organism evidence="2 3">
    <name type="scientific">Desulfurella multipotens</name>
    <dbReference type="NCBI Taxonomy" id="79269"/>
    <lineage>
        <taxon>Bacteria</taxon>
        <taxon>Pseudomonadati</taxon>
        <taxon>Campylobacterota</taxon>
        <taxon>Desulfurellia</taxon>
        <taxon>Desulfurellales</taxon>
        <taxon>Desulfurellaceae</taxon>
        <taxon>Desulfurella</taxon>
    </lineage>
</organism>
<dbReference type="Proteomes" id="UP000199411">
    <property type="component" value="Unassembled WGS sequence"/>
</dbReference>
<evidence type="ECO:0000313" key="2">
    <source>
        <dbReference type="EMBL" id="SDC42690.1"/>
    </source>
</evidence>
<feature type="domain" description="Isochorismatase-like" evidence="1">
    <location>
        <begin position="10"/>
        <end position="158"/>
    </location>
</feature>
<dbReference type="RefSeq" id="WP_038572297.1">
    <property type="nucleotide sequence ID" value="NZ_FMYU01000005.1"/>
</dbReference>
<dbReference type="AlphaFoldDB" id="A0A1G6LHG2"/>
<dbReference type="SUPFAM" id="SSF52499">
    <property type="entry name" value="Isochorismatase-like hydrolases"/>
    <property type="match status" value="1"/>
</dbReference>
<evidence type="ECO:0000259" key="1">
    <source>
        <dbReference type="Pfam" id="PF00857"/>
    </source>
</evidence>
<dbReference type="Pfam" id="PF00857">
    <property type="entry name" value="Isochorismatase"/>
    <property type="match status" value="1"/>
</dbReference>
<proteinExistence type="predicted"/>
<gene>
    <name evidence="2" type="ORF">SAMN05660835_00815</name>
</gene>
<sequence length="184" mass="20623">MSFLSKENCILCVIDMQDKLAKVMKNLDATTKNISLLIKAAKELDVPIFYTEQYPKGLGETIEPLKSLLSDVQRFDKMSFSALEIPEIKTFIVDSSKTTVVLCGIESHICVLSTTIDLIEKGYNVVIAKDAVTSREEEFYNTAIAFYNSIGAKVIPSESIVFYWLKFAGTESFKKLQKVILGKE</sequence>
<dbReference type="PANTHER" id="PTHR14119:SF3">
    <property type="entry name" value="ISOCHORISMATASE DOMAIN-CONTAINING PROTEIN 2"/>
    <property type="match status" value="1"/>
</dbReference>